<dbReference type="GeneID" id="13442493"/>
<feature type="compositionally biased region" description="Basic and acidic residues" evidence="4">
    <location>
        <begin position="562"/>
        <end position="582"/>
    </location>
</feature>
<dbReference type="Proteomes" id="UP000007494">
    <property type="component" value="Chromosome X"/>
</dbReference>
<dbReference type="OrthoDB" id="498611at2759"/>
<feature type="compositionally biased region" description="Basic and acidic residues" evidence="4">
    <location>
        <begin position="499"/>
        <end position="512"/>
    </location>
</feature>
<feature type="compositionally biased region" description="Polar residues" evidence="4">
    <location>
        <begin position="536"/>
        <end position="550"/>
    </location>
</feature>
<dbReference type="VEuPathDB" id="ToxoDB:NCLIV_049910"/>
<gene>
    <name evidence="5" type="ORF">NCLIV_049910</name>
</gene>
<feature type="compositionally biased region" description="Basic and acidic residues" evidence="4">
    <location>
        <begin position="639"/>
        <end position="649"/>
    </location>
</feature>
<name>F0VKG1_NEOCL</name>
<feature type="region of interest" description="Disordered" evidence="4">
    <location>
        <begin position="430"/>
        <end position="455"/>
    </location>
</feature>
<feature type="compositionally biased region" description="Low complexity" evidence="4">
    <location>
        <begin position="590"/>
        <end position="600"/>
    </location>
</feature>
<dbReference type="PANTHER" id="PTHR12280">
    <property type="entry name" value="PANTOTHENATE KINASE"/>
    <property type="match status" value="1"/>
</dbReference>
<dbReference type="RefSeq" id="XP_003884592.1">
    <property type="nucleotide sequence ID" value="XM_003884543.1"/>
</dbReference>
<feature type="compositionally biased region" description="Basic and acidic residues" evidence="4">
    <location>
        <begin position="155"/>
        <end position="187"/>
    </location>
</feature>
<dbReference type="EMBL" id="FR823391">
    <property type="protein sequence ID" value="CBZ54562.1"/>
    <property type="molecule type" value="Genomic_DNA"/>
</dbReference>
<dbReference type="InterPro" id="IPR004567">
    <property type="entry name" value="Type_II_PanK"/>
</dbReference>
<feature type="compositionally biased region" description="Low complexity" evidence="4">
    <location>
        <begin position="936"/>
        <end position="951"/>
    </location>
</feature>
<organism evidence="5 6">
    <name type="scientific">Neospora caninum (strain Liverpool)</name>
    <dbReference type="NCBI Taxonomy" id="572307"/>
    <lineage>
        <taxon>Eukaryota</taxon>
        <taxon>Sar</taxon>
        <taxon>Alveolata</taxon>
        <taxon>Apicomplexa</taxon>
        <taxon>Conoidasida</taxon>
        <taxon>Coccidia</taxon>
        <taxon>Eucoccidiorida</taxon>
        <taxon>Eimeriorina</taxon>
        <taxon>Sarcocystidae</taxon>
        <taxon>Neospora</taxon>
    </lineage>
</organism>
<dbReference type="PANTHER" id="PTHR12280:SF20">
    <property type="entry name" value="4'-PHOSPHOPANTETHEINE PHOSPHATASE"/>
    <property type="match status" value="1"/>
</dbReference>
<evidence type="ECO:0000256" key="1">
    <source>
        <dbReference type="ARBA" id="ARBA00022741"/>
    </source>
</evidence>
<keyword evidence="2" id="KW-0067">ATP-binding</keyword>
<dbReference type="GO" id="GO:0015937">
    <property type="term" value="P:coenzyme A biosynthetic process"/>
    <property type="evidence" value="ECO:0007669"/>
    <property type="project" value="UniProtKB-KW"/>
</dbReference>
<keyword evidence="3" id="KW-0173">Coenzyme A biosynthesis</keyword>
<accession>F0VKG1</accession>
<evidence type="ECO:0008006" key="7">
    <source>
        <dbReference type="Google" id="ProtNLM"/>
    </source>
</evidence>
<dbReference type="Pfam" id="PF03630">
    <property type="entry name" value="Fumble"/>
    <property type="match status" value="2"/>
</dbReference>
<evidence type="ECO:0000256" key="3">
    <source>
        <dbReference type="ARBA" id="ARBA00022993"/>
    </source>
</evidence>
<evidence type="ECO:0000313" key="5">
    <source>
        <dbReference type="EMBL" id="CBZ54562.1"/>
    </source>
</evidence>
<dbReference type="AlphaFoldDB" id="F0VKG1"/>
<dbReference type="GO" id="GO:0005524">
    <property type="term" value="F:ATP binding"/>
    <property type="evidence" value="ECO:0007669"/>
    <property type="project" value="UniProtKB-KW"/>
</dbReference>
<feature type="region of interest" description="Disordered" evidence="4">
    <location>
        <begin position="20"/>
        <end position="58"/>
    </location>
</feature>
<dbReference type="Gene3D" id="3.30.420.40">
    <property type="match status" value="2"/>
</dbReference>
<dbReference type="OMA" id="YLHATLH"/>
<evidence type="ECO:0000313" key="6">
    <source>
        <dbReference type="Proteomes" id="UP000007494"/>
    </source>
</evidence>
<dbReference type="InterPro" id="IPR043129">
    <property type="entry name" value="ATPase_NBD"/>
</dbReference>
<dbReference type="SUPFAM" id="SSF53067">
    <property type="entry name" value="Actin-like ATPase domain"/>
    <property type="match status" value="1"/>
</dbReference>
<feature type="region of interest" description="Disordered" evidence="4">
    <location>
        <begin position="928"/>
        <end position="951"/>
    </location>
</feature>
<keyword evidence="1" id="KW-0547">Nucleotide-binding</keyword>
<feature type="compositionally biased region" description="Basic and acidic residues" evidence="4">
    <location>
        <begin position="621"/>
        <end position="631"/>
    </location>
</feature>
<feature type="compositionally biased region" description="Basic and acidic residues" evidence="4">
    <location>
        <begin position="207"/>
        <end position="217"/>
    </location>
</feature>
<feature type="region of interest" description="Disordered" evidence="4">
    <location>
        <begin position="151"/>
        <end position="248"/>
    </location>
</feature>
<evidence type="ECO:0000256" key="2">
    <source>
        <dbReference type="ARBA" id="ARBA00022840"/>
    </source>
</evidence>
<feature type="compositionally biased region" description="Basic and acidic residues" evidence="4">
    <location>
        <begin position="430"/>
        <end position="445"/>
    </location>
</feature>
<dbReference type="eggNOG" id="KOG2201">
    <property type="taxonomic scope" value="Eukaryota"/>
</dbReference>
<feature type="compositionally biased region" description="Basic and acidic residues" evidence="4">
    <location>
        <begin position="603"/>
        <end position="613"/>
    </location>
</feature>
<dbReference type="GO" id="GO:0005829">
    <property type="term" value="C:cytosol"/>
    <property type="evidence" value="ECO:0007669"/>
    <property type="project" value="TreeGrafter"/>
</dbReference>
<feature type="compositionally biased region" description="Low complexity" evidence="4">
    <location>
        <begin position="1055"/>
        <end position="1064"/>
    </location>
</feature>
<dbReference type="GO" id="GO:0004594">
    <property type="term" value="F:pantothenate kinase activity"/>
    <property type="evidence" value="ECO:0007669"/>
    <property type="project" value="TreeGrafter"/>
</dbReference>
<feature type="region of interest" description="Disordered" evidence="4">
    <location>
        <begin position="483"/>
        <end position="649"/>
    </location>
</feature>
<dbReference type="Gene3D" id="6.10.10.60">
    <property type="match status" value="1"/>
</dbReference>
<keyword evidence="6" id="KW-1185">Reference proteome</keyword>
<dbReference type="GO" id="GO:0005634">
    <property type="term" value="C:nucleus"/>
    <property type="evidence" value="ECO:0007669"/>
    <property type="project" value="TreeGrafter"/>
</dbReference>
<feature type="compositionally biased region" description="Acidic residues" evidence="4">
    <location>
        <begin position="717"/>
        <end position="731"/>
    </location>
</feature>
<evidence type="ECO:0000256" key="4">
    <source>
        <dbReference type="SAM" id="MobiDB-lite"/>
    </source>
</evidence>
<feature type="compositionally biased region" description="Low complexity" evidence="4">
    <location>
        <begin position="39"/>
        <end position="58"/>
    </location>
</feature>
<feature type="region of interest" description="Disordered" evidence="4">
    <location>
        <begin position="717"/>
        <end position="741"/>
    </location>
</feature>
<dbReference type="InParanoid" id="F0VKG1"/>
<reference evidence="6" key="1">
    <citation type="journal article" date="2012" name="PLoS Pathog.">
        <title>Comparative genomics of the apicomplexan parasites Toxoplasma gondii and Neospora caninum: Coccidia differing in host range and transmission strategy.</title>
        <authorList>
            <person name="Reid A.J."/>
            <person name="Vermont S.J."/>
            <person name="Cotton J.A."/>
            <person name="Harris D."/>
            <person name="Hill-Cawthorne G.A."/>
            <person name="Konen-Waisman S."/>
            <person name="Latham S.M."/>
            <person name="Mourier T."/>
            <person name="Norton R."/>
            <person name="Quail M.A."/>
            <person name="Sanders M."/>
            <person name="Shanmugam D."/>
            <person name="Sohal A."/>
            <person name="Wasmuth J.D."/>
            <person name="Brunk B."/>
            <person name="Grigg M.E."/>
            <person name="Howard J.C."/>
            <person name="Parkinson J."/>
            <person name="Roos D.S."/>
            <person name="Trees A.J."/>
            <person name="Berriman M."/>
            <person name="Pain A."/>
            <person name="Wastling J.M."/>
        </authorList>
    </citation>
    <scope>NUCLEOTIDE SEQUENCE [LARGE SCALE GENOMIC DNA]</scope>
    <source>
        <strain evidence="6">Liverpool</strain>
    </source>
</reference>
<feature type="region of interest" description="Disordered" evidence="4">
    <location>
        <begin position="1018"/>
        <end position="1078"/>
    </location>
</feature>
<protein>
    <recommendedName>
        <fullName evidence="7">Pantothenate kinase</fullName>
    </recommendedName>
</protein>
<sequence length="1188" mass="128020">MGNSLGVDVTACTVRVVSVATAPSKPNRSSSPSSPSPSAPSSLPSSLSSSLPSSLSSSLPSPLPSSLPFLSSSFSSLPSSRFSSAHASALADSCLPPRLQGSDSREVPSLDPVQWRQRAFVHILAATLPGVEVRRLEHSLPCSRCVAQISAETPEETREETPEAPRARESVQERGRSFDRDAKRGAESADAPGECRNAPPESAGKVAETDGFFRNETAKNANEASAQGRRFREKRQGGDPRRERKRVRQVRLHISPELKPACRVRKKRREDLTRRAMNEAPAAGPEADNFYECPLTPKERRGFYPYLLVNLKAGKPPAASPCCPASRPPVAFSRTESFCASQRIGGSTIGGATFMGLCRLILPGELSPKNLLELAATGDNRVCDMLVRDIYGGSYDAIGLKSSTIASTFGKLQHIPVKYLKGYSLAASDREAEKAKPRRREETKKRGAAASSRPLSLDGAYSSCSYLFRRQLTCQASAINSSHAATEIPSSPRHCSVRSSRDAGDEDRRDVEGNEEAPDEGRKASLFLPRLGVGTQECSQLSGGARQSSPARMPRATPTSCEGRREREDENKKAHDENKEEGDTGVQGTAAAAGAVKAAAESPGRKSERRGDWHAPNIESPGRKSERRGDWHAPNIESPGRKSERRGDWHAPNIDGSWCKGCCGGPFLERESEAVEGCCHADTVCKFEEEWSEDMECDCCCLSDECSCEERERDLEDESWNSSVLEEEEWEPDRLSELTDEDSVMARDEDGDASFFSATTANARKGEREDGETGRVERLPQGLSISSDAAEGDTARKVQGNSGDKLCEAILYRRPTGPDIVRSLLTLMSFNVAQQAYLHATLHGLTRIALVGFLLDVPAFLASLQHSVRFWSRNKVKVFFCSLSPFLGALGASLAHARFLFSSRGAGHAADACGEDASLSPASFPASDGCKKSEKSPSYLSTSCSSSTRTSSPFYASEYRTCFSPTKREVSALTSRAPLRFSPCSFPASWTTCAASASSPSALPSTWLRAAGLTPEARRSHEAVEDGEEAKATTWPSASLLSPLRGSGKQRRRASSVPARARGANADELRSEDLEDETKDEAHCVRFSRDNAPAVFPHWVSHPVPFFSSSFSFSSSSSSSYSSSSYSSSSPHLPSLIFTRADQAEASADGSSASGFASGPGLPASLSSLLCVEGTAVLAFDAHLLRPE</sequence>
<proteinExistence type="predicted"/>